<dbReference type="PANTHER" id="PTHR35869:SF1">
    <property type="entry name" value="OUTER-MEMBRANE LIPOPROTEIN CARRIER PROTEIN"/>
    <property type="match status" value="1"/>
</dbReference>
<proteinExistence type="predicted"/>
<feature type="chain" id="PRO_5046774769" evidence="2">
    <location>
        <begin position="20"/>
        <end position="209"/>
    </location>
</feature>
<dbReference type="Pfam" id="PF03548">
    <property type="entry name" value="LolA"/>
    <property type="match status" value="1"/>
</dbReference>
<dbReference type="InterPro" id="IPR004564">
    <property type="entry name" value="OM_lipoprot_carrier_LolA-like"/>
</dbReference>
<dbReference type="InterPro" id="IPR029046">
    <property type="entry name" value="LolA/LolB/LppX"/>
</dbReference>
<reference evidence="4" key="1">
    <citation type="journal article" date="2019" name="Int. J. Syst. Evol. Microbiol.">
        <title>The Global Catalogue of Microorganisms (GCM) 10K type strain sequencing project: providing services to taxonomists for standard genome sequencing and annotation.</title>
        <authorList>
            <consortium name="The Broad Institute Genomics Platform"/>
            <consortium name="The Broad Institute Genome Sequencing Center for Infectious Disease"/>
            <person name="Wu L."/>
            <person name="Ma J."/>
        </authorList>
    </citation>
    <scope>NUCLEOTIDE SEQUENCE [LARGE SCALE GENOMIC DNA]</scope>
    <source>
        <strain evidence="4">JCM 15974</strain>
    </source>
</reference>
<evidence type="ECO:0000313" key="4">
    <source>
        <dbReference type="Proteomes" id="UP001501758"/>
    </source>
</evidence>
<protein>
    <submittedName>
        <fullName evidence="3">Outer membrane lipoprotein carrier protein LolA</fullName>
    </submittedName>
</protein>
<accession>A0ABP3U552</accession>
<keyword evidence="1 2" id="KW-0732">Signal</keyword>
<evidence type="ECO:0000313" key="3">
    <source>
        <dbReference type="EMBL" id="GAA0723391.1"/>
    </source>
</evidence>
<dbReference type="RefSeq" id="WP_343912798.1">
    <property type="nucleotide sequence ID" value="NZ_BAAAGE010000002.1"/>
</dbReference>
<sequence length="209" mass="23897">MLRFLLSAIFFISISWVKAQETELNKTEAISFVNAVSASAKKSKTIVNTFTQLKHIDFLSNDIESNGDLYFKSPNIIKWSYLKPYEYSVIFKDKKLYINDAGKKSDINLASNKVFKKLNDLIAKSVSGDMLNESQFAMRFYKNKRVYIAKLSPKDQTLKNMFKEIVLGFQSKSYLVSSVKLIEPSGDYTLIKFKNTSVNKPIPDAVFVH</sequence>
<dbReference type="Gene3D" id="2.50.20.10">
    <property type="entry name" value="Lipoprotein localisation LolA/LolB/LppX"/>
    <property type="match status" value="1"/>
</dbReference>
<keyword evidence="4" id="KW-1185">Reference proteome</keyword>
<evidence type="ECO:0000256" key="1">
    <source>
        <dbReference type="ARBA" id="ARBA00022729"/>
    </source>
</evidence>
<dbReference type="EMBL" id="BAAAGE010000002">
    <property type="protein sequence ID" value="GAA0723391.1"/>
    <property type="molecule type" value="Genomic_DNA"/>
</dbReference>
<dbReference type="CDD" id="cd16325">
    <property type="entry name" value="LolA"/>
    <property type="match status" value="1"/>
</dbReference>
<feature type="signal peptide" evidence="2">
    <location>
        <begin position="1"/>
        <end position="19"/>
    </location>
</feature>
<gene>
    <name evidence="3" type="ORF">GCM10009430_26780</name>
</gene>
<keyword evidence="3" id="KW-0449">Lipoprotein</keyword>
<evidence type="ECO:0000256" key="2">
    <source>
        <dbReference type="SAM" id="SignalP"/>
    </source>
</evidence>
<dbReference type="PANTHER" id="PTHR35869">
    <property type="entry name" value="OUTER-MEMBRANE LIPOPROTEIN CARRIER PROTEIN"/>
    <property type="match status" value="1"/>
</dbReference>
<dbReference type="Proteomes" id="UP001501758">
    <property type="component" value="Unassembled WGS sequence"/>
</dbReference>
<comment type="caution">
    <text evidence="3">The sequence shown here is derived from an EMBL/GenBank/DDBJ whole genome shotgun (WGS) entry which is preliminary data.</text>
</comment>
<name>A0ABP3U552_9FLAO</name>
<dbReference type="SUPFAM" id="SSF89392">
    <property type="entry name" value="Prokaryotic lipoproteins and lipoprotein localization factors"/>
    <property type="match status" value="1"/>
</dbReference>
<organism evidence="3 4">
    <name type="scientific">Aquimarina litoralis</name>
    <dbReference type="NCBI Taxonomy" id="584605"/>
    <lineage>
        <taxon>Bacteria</taxon>
        <taxon>Pseudomonadati</taxon>
        <taxon>Bacteroidota</taxon>
        <taxon>Flavobacteriia</taxon>
        <taxon>Flavobacteriales</taxon>
        <taxon>Flavobacteriaceae</taxon>
        <taxon>Aquimarina</taxon>
    </lineage>
</organism>